<sequence length="655" mass="71942">MCGIAGFLDARSTLNADELAATGAAMAATLRHRGPDGSGVWTDPAVGVSLAHRRLAILDLSPAGRQPMVSSCGRLVLTYNGEIYNHAELRDALVAAGRPFRGHSDTEVLVEACAEWGVETALGRLNGMFAFAVWDRATRTLVLARDRIGIKPLYWARFGELFLFGSELKALRAHGGWTPEIDRDSLAAFIRYSHVPAPYSIYRRVSKLPPGHLLVLPHSGAPEVRPYWDARQVAAAAAANRLDISEAEAVDGLESLLRDAVGRHMAADVPLGALLSGGIDSSLVVALMQAQSSRPVNTYTIGFAEPRYDEARHARAVAAHLGAAHTELYVAPEHALEIIPELPRWYDEPFADSSQIPTLLLSKLTRGHVTVALSGDGGDELFGGYKKYYRARALAQAGRYLPMPLRGAMAAAARWVLAGNAMLCGVLPVFLRPGLSLSRVSELTHAFAAVTEGDLYRQVVSTPEDPAAVIPGARERPDLLQDATAGASLPDFMERIGCLDMTTRLPDGILTKVDRASMAFGLEVRVPLLDHRIVEYVWRLTPALKYAGAGENKRLLRQVLYRHVPRALVDRPKRGFAVPVKVWLRGPLRPWAEELLDEQRLAEDGFFNPTLVRARWREHLAGSHNRQRLLWCVLMFQQWRRHQAAESAIPCERTA</sequence>
<dbReference type="InterPro" id="IPR001962">
    <property type="entry name" value="Asn_synthase"/>
</dbReference>
<dbReference type="AlphaFoldDB" id="A0A2T4TYI1"/>
<comment type="pathway">
    <text evidence="1">Amino-acid biosynthesis; L-asparagine biosynthesis; L-asparagine from L-aspartate (L-Gln route): step 1/1.</text>
</comment>
<dbReference type="OrthoDB" id="9763290at2"/>
<dbReference type="Proteomes" id="UP000241436">
    <property type="component" value="Unassembled WGS sequence"/>
</dbReference>
<dbReference type="GO" id="GO:0005829">
    <property type="term" value="C:cytosol"/>
    <property type="evidence" value="ECO:0007669"/>
    <property type="project" value="TreeGrafter"/>
</dbReference>
<dbReference type="CDD" id="cd01991">
    <property type="entry name" value="Asn_synthase_B_C"/>
    <property type="match status" value="1"/>
</dbReference>
<evidence type="ECO:0000256" key="6">
    <source>
        <dbReference type="ARBA" id="ARBA00022962"/>
    </source>
</evidence>
<evidence type="ECO:0000256" key="9">
    <source>
        <dbReference type="PIRSR" id="PIRSR001589-2"/>
    </source>
</evidence>
<evidence type="ECO:0000256" key="4">
    <source>
        <dbReference type="ARBA" id="ARBA00022741"/>
    </source>
</evidence>
<dbReference type="Gene3D" id="3.40.50.620">
    <property type="entry name" value="HUPs"/>
    <property type="match status" value="2"/>
</dbReference>
<dbReference type="InterPro" id="IPR014729">
    <property type="entry name" value="Rossmann-like_a/b/a_fold"/>
</dbReference>
<keyword evidence="6 8" id="KW-0315">Glutamine amidotransferase</keyword>
<dbReference type="InterPro" id="IPR006426">
    <property type="entry name" value="Asn_synth_AEB"/>
</dbReference>
<feature type="binding site" evidence="9">
    <location>
        <position position="274"/>
    </location>
    <ligand>
        <name>ATP</name>
        <dbReference type="ChEBI" id="CHEBI:30616"/>
    </ligand>
</feature>
<protein>
    <recommendedName>
        <fullName evidence="3">asparagine synthase (glutamine-hydrolyzing)</fullName>
        <ecNumber evidence="3">6.3.5.4</ecNumber>
    </recommendedName>
</protein>
<dbReference type="EMBL" id="NVQC01000017">
    <property type="protein sequence ID" value="PTL36182.1"/>
    <property type="molecule type" value="Genomic_DNA"/>
</dbReference>
<dbReference type="GO" id="GO:0005524">
    <property type="term" value="F:ATP binding"/>
    <property type="evidence" value="ECO:0007669"/>
    <property type="project" value="UniProtKB-KW"/>
</dbReference>
<feature type="active site" description="For GATase activity" evidence="8">
    <location>
        <position position="2"/>
    </location>
</feature>
<evidence type="ECO:0000256" key="10">
    <source>
        <dbReference type="PIRSR" id="PIRSR001589-3"/>
    </source>
</evidence>
<feature type="site" description="Important for beta-aspartyl-AMP intermediate formation" evidence="10">
    <location>
        <position position="376"/>
    </location>
</feature>
<feature type="binding site" evidence="9">
    <location>
        <position position="301"/>
    </location>
    <ligand>
        <name>ATP</name>
        <dbReference type="ChEBI" id="CHEBI:30616"/>
    </ligand>
</feature>
<feature type="binding site" evidence="9">
    <location>
        <position position="105"/>
    </location>
    <ligand>
        <name>L-glutamine</name>
        <dbReference type="ChEBI" id="CHEBI:58359"/>
    </ligand>
</feature>
<keyword evidence="8" id="KW-0061">Asparagine biosynthesis</keyword>
<evidence type="ECO:0000256" key="8">
    <source>
        <dbReference type="PIRSR" id="PIRSR001589-1"/>
    </source>
</evidence>
<evidence type="ECO:0000259" key="11">
    <source>
        <dbReference type="PROSITE" id="PS51278"/>
    </source>
</evidence>
<evidence type="ECO:0000256" key="7">
    <source>
        <dbReference type="ARBA" id="ARBA00048741"/>
    </source>
</evidence>
<dbReference type="PANTHER" id="PTHR43284:SF1">
    <property type="entry name" value="ASPARAGINE SYNTHETASE"/>
    <property type="match status" value="1"/>
</dbReference>
<reference evidence="12 13" key="1">
    <citation type="submission" date="2017-09" db="EMBL/GenBank/DDBJ databases">
        <title>Bloom of a denitrifying methanotroph, Candidatus Methylomirabilis limnetica, in a deep stratified lake.</title>
        <authorList>
            <person name="Graf J.S."/>
            <person name="Marchant H.K."/>
            <person name="Tienken D."/>
            <person name="Hach P.F."/>
            <person name="Brand A."/>
            <person name="Schubert C.J."/>
            <person name="Kuypers M.M."/>
            <person name="Milucka J."/>
        </authorList>
    </citation>
    <scope>NUCLEOTIDE SEQUENCE [LARGE SCALE GENOMIC DNA]</scope>
    <source>
        <strain evidence="12 13">Zug</strain>
    </source>
</reference>
<comment type="caution">
    <text evidence="12">The sequence shown here is derived from an EMBL/GenBank/DDBJ whole genome shotgun (WGS) entry which is preliminary data.</text>
</comment>
<evidence type="ECO:0000256" key="2">
    <source>
        <dbReference type="ARBA" id="ARBA00005752"/>
    </source>
</evidence>
<gene>
    <name evidence="12" type="primary">asnB</name>
    <name evidence="12" type="ORF">CLG94_05850</name>
</gene>
<evidence type="ECO:0000313" key="12">
    <source>
        <dbReference type="EMBL" id="PTL36182.1"/>
    </source>
</evidence>
<dbReference type="SUPFAM" id="SSF52402">
    <property type="entry name" value="Adenine nucleotide alpha hydrolases-like"/>
    <property type="match status" value="1"/>
</dbReference>
<dbReference type="InterPro" id="IPR051786">
    <property type="entry name" value="ASN_synthetase/amidase"/>
</dbReference>
<dbReference type="GO" id="GO:0006529">
    <property type="term" value="P:asparagine biosynthetic process"/>
    <property type="evidence" value="ECO:0007669"/>
    <property type="project" value="UniProtKB-KW"/>
</dbReference>
<evidence type="ECO:0000256" key="3">
    <source>
        <dbReference type="ARBA" id="ARBA00012737"/>
    </source>
</evidence>
<keyword evidence="8" id="KW-0028">Amino-acid biosynthesis</keyword>
<dbReference type="RefSeq" id="WP_107561929.1">
    <property type="nucleotide sequence ID" value="NZ_NVQC01000017.1"/>
</dbReference>
<reference evidence="13" key="2">
    <citation type="journal article" date="2018" name="Environ. Microbiol.">
        <title>Bloom of a denitrifying methanotroph, 'Candidatus Methylomirabilis limnetica', in a deep stratified lake.</title>
        <authorList>
            <person name="Graf J.S."/>
            <person name="Mayr M.J."/>
            <person name="Marchant H.K."/>
            <person name="Tienken D."/>
            <person name="Hach P.F."/>
            <person name="Brand A."/>
            <person name="Schubert C.J."/>
            <person name="Kuypers M.M."/>
            <person name="Milucka J."/>
        </authorList>
    </citation>
    <scope>NUCLEOTIDE SEQUENCE [LARGE SCALE GENOMIC DNA]</scope>
    <source>
        <strain evidence="13">Zug</strain>
    </source>
</reference>
<keyword evidence="13" id="KW-1185">Reference proteome</keyword>
<dbReference type="NCBIfam" id="TIGR01536">
    <property type="entry name" value="asn_synth_AEB"/>
    <property type="match status" value="1"/>
</dbReference>
<comment type="similarity">
    <text evidence="2">Belongs to the asparagine synthetase family.</text>
</comment>
<dbReference type="EC" id="6.3.5.4" evidence="3"/>
<dbReference type="Gene3D" id="3.60.20.10">
    <property type="entry name" value="Glutamine Phosphoribosylpyrophosphate, subunit 1, domain 1"/>
    <property type="match status" value="1"/>
</dbReference>
<dbReference type="InterPro" id="IPR017932">
    <property type="entry name" value="GATase_2_dom"/>
</dbReference>
<comment type="catalytic activity">
    <reaction evidence="7">
        <text>L-aspartate + L-glutamine + ATP + H2O = L-asparagine + L-glutamate + AMP + diphosphate + H(+)</text>
        <dbReference type="Rhea" id="RHEA:12228"/>
        <dbReference type="ChEBI" id="CHEBI:15377"/>
        <dbReference type="ChEBI" id="CHEBI:15378"/>
        <dbReference type="ChEBI" id="CHEBI:29985"/>
        <dbReference type="ChEBI" id="CHEBI:29991"/>
        <dbReference type="ChEBI" id="CHEBI:30616"/>
        <dbReference type="ChEBI" id="CHEBI:33019"/>
        <dbReference type="ChEBI" id="CHEBI:58048"/>
        <dbReference type="ChEBI" id="CHEBI:58359"/>
        <dbReference type="ChEBI" id="CHEBI:456215"/>
        <dbReference type="EC" id="6.3.5.4"/>
    </reaction>
</comment>
<dbReference type="Pfam" id="PF13537">
    <property type="entry name" value="GATase_7"/>
    <property type="match status" value="1"/>
</dbReference>
<name>A0A2T4TYI1_9BACT</name>
<dbReference type="PIRSF" id="PIRSF001589">
    <property type="entry name" value="Asn_synthetase_glu-h"/>
    <property type="match status" value="1"/>
</dbReference>
<proteinExistence type="inferred from homology"/>
<keyword evidence="4 9" id="KW-0547">Nucleotide-binding</keyword>
<dbReference type="CDD" id="cd00712">
    <property type="entry name" value="AsnB"/>
    <property type="match status" value="1"/>
</dbReference>
<evidence type="ECO:0000313" key="13">
    <source>
        <dbReference type="Proteomes" id="UP000241436"/>
    </source>
</evidence>
<dbReference type="InterPro" id="IPR033738">
    <property type="entry name" value="AsnB_N"/>
</dbReference>
<dbReference type="GO" id="GO:0004066">
    <property type="term" value="F:asparagine synthase (glutamine-hydrolyzing) activity"/>
    <property type="evidence" value="ECO:0007669"/>
    <property type="project" value="UniProtKB-EC"/>
</dbReference>
<keyword evidence="5 9" id="KW-0067">ATP-binding</keyword>
<dbReference type="Pfam" id="PF00733">
    <property type="entry name" value="Asn_synthase"/>
    <property type="match status" value="1"/>
</dbReference>
<feature type="domain" description="Glutamine amidotransferase type-2" evidence="11">
    <location>
        <begin position="2"/>
        <end position="219"/>
    </location>
</feature>
<evidence type="ECO:0000256" key="1">
    <source>
        <dbReference type="ARBA" id="ARBA00005187"/>
    </source>
</evidence>
<dbReference type="PANTHER" id="PTHR43284">
    <property type="entry name" value="ASPARAGINE SYNTHETASE (GLUTAMINE-HYDROLYZING)"/>
    <property type="match status" value="1"/>
</dbReference>
<dbReference type="PROSITE" id="PS51278">
    <property type="entry name" value="GATASE_TYPE_2"/>
    <property type="match status" value="1"/>
</dbReference>
<evidence type="ECO:0000256" key="5">
    <source>
        <dbReference type="ARBA" id="ARBA00022840"/>
    </source>
</evidence>
<dbReference type="SUPFAM" id="SSF56235">
    <property type="entry name" value="N-terminal nucleophile aminohydrolases (Ntn hydrolases)"/>
    <property type="match status" value="1"/>
</dbReference>
<organism evidence="12 13">
    <name type="scientific">Candidatus Methylomirabilis limnetica</name>
    <dbReference type="NCBI Taxonomy" id="2033718"/>
    <lineage>
        <taxon>Bacteria</taxon>
        <taxon>Candidatus Methylomirabilota</taxon>
        <taxon>Candidatus Methylomirabilia</taxon>
        <taxon>Candidatus Methylomirabilales</taxon>
        <taxon>Candidatus Methylomirabilaceae</taxon>
        <taxon>Candidatus Methylomirabilis</taxon>
    </lineage>
</organism>
<accession>A0A2T4TYI1</accession>
<feature type="binding site" evidence="9">
    <location>
        <begin position="374"/>
        <end position="375"/>
    </location>
    <ligand>
        <name>ATP</name>
        <dbReference type="ChEBI" id="CHEBI:30616"/>
    </ligand>
</feature>
<dbReference type="InterPro" id="IPR029055">
    <property type="entry name" value="Ntn_hydrolases_N"/>
</dbReference>